<dbReference type="Pfam" id="PF11674">
    <property type="entry name" value="DUF3270"/>
    <property type="match status" value="1"/>
</dbReference>
<feature type="transmembrane region" description="Helical" evidence="2">
    <location>
        <begin position="40"/>
        <end position="60"/>
    </location>
</feature>
<keyword evidence="2" id="KW-0812">Transmembrane</keyword>
<proteinExistence type="predicted"/>
<dbReference type="RefSeq" id="WP_259138345.1">
    <property type="nucleotide sequence ID" value="NZ_JANUXX010000005.1"/>
</dbReference>
<protein>
    <submittedName>
        <fullName evidence="3">DUF3270 domain-containing protein</fullName>
    </submittedName>
</protein>
<reference evidence="3 4" key="1">
    <citation type="journal article" date="2023" name="Int. J. Syst. Evol. Microbiol.">
        <title>Streptococcus sciuri sp. nov., Staphylococcus marylandisciuri sp. nov. and Staphylococcus americanisciuri sp. nov., isolated from faeces of eastern grey squirrel (Sciurus carolinensis).</title>
        <authorList>
            <person name="Volokhov D.V."/>
            <person name="Zagorodnyaya T.A."/>
            <person name="Furtak V.A."/>
            <person name="Nattanmai G."/>
            <person name="Randall L."/>
            <person name="Jose S."/>
            <person name="Gao Y."/>
            <person name="Eisenberg T."/>
            <person name="Delmonte P."/>
            <person name="Blom J."/>
            <person name="Mitchell K.K."/>
        </authorList>
    </citation>
    <scope>NUCLEOTIDE SEQUENCE [LARGE SCALE GENOMIC DNA]</scope>
    <source>
        <strain evidence="3 4">SQ9-PEA</strain>
    </source>
</reference>
<dbReference type="EMBL" id="JANUXX010000005">
    <property type="protein sequence ID" value="MCS4488318.1"/>
    <property type="molecule type" value="Genomic_DNA"/>
</dbReference>
<accession>A0ABT2F768</accession>
<keyword evidence="4" id="KW-1185">Reference proteome</keyword>
<comment type="caution">
    <text evidence="3">The sequence shown here is derived from an EMBL/GenBank/DDBJ whole genome shotgun (WGS) entry which is preliminary data.</text>
</comment>
<dbReference type="InterPro" id="IPR021688">
    <property type="entry name" value="DUF3270"/>
</dbReference>
<feature type="compositionally biased region" description="Basic and acidic residues" evidence="1">
    <location>
        <begin position="1"/>
        <end position="20"/>
    </location>
</feature>
<gene>
    <name evidence="3" type="ORF">NXS10_05025</name>
</gene>
<evidence type="ECO:0000256" key="1">
    <source>
        <dbReference type="SAM" id="MobiDB-lite"/>
    </source>
</evidence>
<evidence type="ECO:0000313" key="4">
    <source>
        <dbReference type="Proteomes" id="UP001206548"/>
    </source>
</evidence>
<dbReference type="Proteomes" id="UP001206548">
    <property type="component" value="Unassembled WGS sequence"/>
</dbReference>
<sequence>MLAPIKREQQTLDTENDAHTSPKSQSFKKIDTNAAKYRDLVFFAQISSFAISTVFITFLFLTIRFVPFWAMVFALSASFGLKIGIKTLITIFK</sequence>
<evidence type="ECO:0000313" key="3">
    <source>
        <dbReference type="EMBL" id="MCS4488318.1"/>
    </source>
</evidence>
<keyword evidence="2" id="KW-0472">Membrane</keyword>
<keyword evidence="2" id="KW-1133">Transmembrane helix</keyword>
<evidence type="ECO:0000256" key="2">
    <source>
        <dbReference type="SAM" id="Phobius"/>
    </source>
</evidence>
<feature type="transmembrane region" description="Helical" evidence="2">
    <location>
        <begin position="66"/>
        <end position="85"/>
    </location>
</feature>
<feature type="region of interest" description="Disordered" evidence="1">
    <location>
        <begin position="1"/>
        <end position="25"/>
    </location>
</feature>
<name>A0ABT2F768_9STRE</name>
<organism evidence="3 4">
    <name type="scientific">Streptococcus sciuri</name>
    <dbReference type="NCBI Taxonomy" id="2973939"/>
    <lineage>
        <taxon>Bacteria</taxon>
        <taxon>Bacillati</taxon>
        <taxon>Bacillota</taxon>
        <taxon>Bacilli</taxon>
        <taxon>Lactobacillales</taxon>
        <taxon>Streptococcaceae</taxon>
        <taxon>Streptococcus</taxon>
    </lineage>
</organism>